<evidence type="ECO:0000313" key="4">
    <source>
        <dbReference type="Proteomes" id="UP001285441"/>
    </source>
</evidence>
<dbReference type="PANTHER" id="PTHR39465">
    <property type="entry name" value="DNA LIGASE D, 3'-PHOSPHOESTERASE DOMAIN"/>
    <property type="match status" value="1"/>
</dbReference>
<reference evidence="3" key="1">
    <citation type="journal article" date="2023" name="Mol. Phylogenet. Evol.">
        <title>Genome-scale phylogeny and comparative genomics of the fungal order Sordariales.</title>
        <authorList>
            <person name="Hensen N."/>
            <person name="Bonometti L."/>
            <person name="Westerberg I."/>
            <person name="Brannstrom I.O."/>
            <person name="Guillou S."/>
            <person name="Cros-Aarteil S."/>
            <person name="Calhoun S."/>
            <person name="Haridas S."/>
            <person name="Kuo A."/>
            <person name="Mondo S."/>
            <person name="Pangilinan J."/>
            <person name="Riley R."/>
            <person name="LaButti K."/>
            <person name="Andreopoulos B."/>
            <person name="Lipzen A."/>
            <person name="Chen C."/>
            <person name="Yan M."/>
            <person name="Daum C."/>
            <person name="Ng V."/>
            <person name="Clum A."/>
            <person name="Steindorff A."/>
            <person name="Ohm R.A."/>
            <person name="Martin F."/>
            <person name="Silar P."/>
            <person name="Natvig D.O."/>
            <person name="Lalanne C."/>
            <person name="Gautier V."/>
            <person name="Ament-Velasquez S.L."/>
            <person name="Kruys A."/>
            <person name="Hutchinson M.I."/>
            <person name="Powell A.J."/>
            <person name="Barry K."/>
            <person name="Miller A.N."/>
            <person name="Grigoriev I.V."/>
            <person name="Debuchy R."/>
            <person name="Gladieux P."/>
            <person name="Hiltunen Thoren M."/>
            <person name="Johannesson H."/>
        </authorList>
    </citation>
    <scope>NUCLEOTIDE SEQUENCE</scope>
    <source>
        <strain evidence="3">CBS 232.78</strain>
    </source>
</reference>
<dbReference type="InterPro" id="IPR014144">
    <property type="entry name" value="LigD_PE_domain"/>
</dbReference>
<feature type="compositionally biased region" description="Polar residues" evidence="1">
    <location>
        <begin position="27"/>
        <end position="39"/>
    </location>
</feature>
<evidence type="ECO:0000256" key="1">
    <source>
        <dbReference type="SAM" id="MobiDB-lite"/>
    </source>
</evidence>
<feature type="domain" description="DNA ligase D 3'-phosphoesterase" evidence="2">
    <location>
        <begin position="109"/>
        <end position="176"/>
    </location>
</feature>
<reference evidence="3" key="2">
    <citation type="submission" date="2023-06" db="EMBL/GenBank/DDBJ databases">
        <authorList>
            <consortium name="Lawrence Berkeley National Laboratory"/>
            <person name="Haridas S."/>
            <person name="Hensen N."/>
            <person name="Bonometti L."/>
            <person name="Westerberg I."/>
            <person name="Brannstrom I.O."/>
            <person name="Guillou S."/>
            <person name="Cros-Aarteil S."/>
            <person name="Calhoun S."/>
            <person name="Kuo A."/>
            <person name="Mondo S."/>
            <person name="Pangilinan J."/>
            <person name="Riley R."/>
            <person name="LaButti K."/>
            <person name="Andreopoulos B."/>
            <person name="Lipzen A."/>
            <person name="Chen C."/>
            <person name="Yanf M."/>
            <person name="Daum C."/>
            <person name="Ng V."/>
            <person name="Clum A."/>
            <person name="Steindorff A."/>
            <person name="Ohm R."/>
            <person name="Martin F."/>
            <person name="Silar P."/>
            <person name="Natvig D."/>
            <person name="Lalanne C."/>
            <person name="Gautier V."/>
            <person name="Ament-velasquez S.L."/>
            <person name="Kruys A."/>
            <person name="Hutchinson M.I."/>
            <person name="Powell A.J."/>
            <person name="Barry K."/>
            <person name="Miller A.N."/>
            <person name="Grigoriev I.V."/>
            <person name="Debuchy R."/>
            <person name="Gladieux P."/>
            <person name="Thoren M.H."/>
            <person name="Johannesson H."/>
        </authorList>
    </citation>
    <scope>NUCLEOTIDE SEQUENCE</scope>
    <source>
        <strain evidence="3">CBS 232.78</strain>
    </source>
</reference>
<accession>A0AAE0P6R4</accession>
<sequence length="189" mass="20972">MAPTGGRDDNDDDNPWSKKHSLERRTSPPSLTRQRTQGQAVDDTRTAQGAPRSVATNYSERFGRQLAEAVVRREPYPQGPRLSIPAYKALFNSAFGNPRGAHFVIQQYDHPNDGAHYALRLQINPTSSVCWAIKFGLPGNPDSVRPSRPAIESRVHPLRHHLAETASESGGSLLMWILALILCYLQPLP</sequence>
<evidence type="ECO:0000259" key="2">
    <source>
        <dbReference type="Pfam" id="PF13298"/>
    </source>
</evidence>
<evidence type="ECO:0000313" key="3">
    <source>
        <dbReference type="EMBL" id="KAK3394332.1"/>
    </source>
</evidence>
<feature type="region of interest" description="Disordered" evidence="1">
    <location>
        <begin position="1"/>
        <end position="52"/>
    </location>
</feature>
<comment type="caution">
    <text evidence="3">The sequence shown here is derived from an EMBL/GenBank/DDBJ whole genome shotgun (WGS) entry which is preliminary data.</text>
</comment>
<proteinExistence type="predicted"/>
<protein>
    <recommendedName>
        <fullName evidence="2">DNA ligase D 3'-phosphoesterase domain-containing protein</fullName>
    </recommendedName>
</protein>
<name>A0AAE0P6R4_9PEZI</name>
<dbReference type="Pfam" id="PF13298">
    <property type="entry name" value="LigD_N"/>
    <property type="match status" value="1"/>
</dbReference>
<dbReference type="EMBL" id="JAULSW010000001">
    <property type="protein sequence ID" value="KAK3394332.1"/>
    <property type="molecule type" value="Genomic_DNA"/>
</dbReference>
<keyword evidence="4" id="KW-1185">Reference proteome</keyword>
<gene>
    <name evidence="3" type="ORF">B0H63DRAFT_43053</name>
</gene>
<dbReference type="AlphaFoldDB" id="A0AAE0P6R4"/>
<dbReference type="PANTHER" id="PTHR39465:SF1">
    <property type="entry name" value="DNA LIGASE D 3'-PHOSPHOESTERASE DOMAIN-CONTAINING PROTEIN"/>
    <property type="match status" value="1"/>
</dbReference>
<organism evidence="3 4">
    <name type="scientific">Podospora didyma</name>
    <dbReference type="NCBI Taxonomy" id="330526"/>
    <lineage>
        <taxon>Eukaryota</taxon>
        <taxon>Fungi</taxon>
        <taxon>Dikarya</taxon>
        <taxon>Ascomycota</taxon>
        <taxon>Pezizomycotina</taxon>
        <taxon>Sordariomycetes</taxon>
        <taxon>Sordariomycetidae</taxon>
        <taxon>Sordariales</taxon>
        <taxon>Podosporaceae</taxon>
        <taxon>Podospora</taxon>
    </lineage>
</organism>
<dbReference type="Proteomes" id="UP001285441">
    <property type="component" value="Unassembled WGS sequence"/>
</dbReference>